<dbReference type="InterPro" id="IPR014986">
    <property type="entry name" value="XkdN-like"/>
</dbReference>
<proteinExistence type="predicted"/>
<dbReference type="Gene3D" id="3.30.2220.30">
    <property type="match status" value="1"/>
</dbReference>
<reference evidence="1 2" key="1">
    <citation type="journal article" date="2015" name="Genome Announc.">
        <title>Expanding the biotechnology potential of lactobacilli through comparative genomics of 213 strains and associated genera.</title>
        <authorList>
            <person name="Sun Z."/>
            <person name="Harris H.M."/>
            <person name="McCann A."/>
            <person name="Guo C."/>
            <person name="Argimon S."/>
            <person name="Zhang W."/>
            <person name="Yang X."/>
            <person name="Jeffery I.B."/>
            <person name="Cooney J.C."/>
            <person name="Kagawa T.F."/>
            <person name="Liu W."/>
            <person name="Song Y."/>
            <person name="Salvetti E."/>
            <person name="Wrobel A."/>
            <person name="Rasinkangas P."/>
            <person name="Parkhill J."/>
            <person name="Rea M.C."/>
            <person name="O'Sullivan O."/>
            <person name="Ritari J."/>
            <person name="Douillard F.P."/>
            <person name="Paul Ross R."/>
            <person name="Yang R."/>
            <person name="Briner A.E."/>
            <person name="Felis G.E."/>
            <person name="de Vos W.M."/>
            <person name="Barrangou R."/>
            <person name="Klaenhammer T.R."/>
            <person name="Caufield P.W."/>
            <person name="Cui Y."/>
            <person name="Zhang H."/>
            <person name="O'Toole P.W."/>
        </authorList>
    </citation>
    <scope>NUCLEOTIDE SEQUENCE [LARGE SCALE GENOMIC DNA]</scope>
    <source>
        <strain evidence="1 2">DSM 20505</strain>
    </source>
</reference>
<organism evidence="1 2">
    <name type="scientific">Lacticaseibacillus sharpeae JCM 1186 = DSM 20505</name>
    <dbReference type="NCBI Taxonomy" id="1291052"/>
    <lineage>
        <taxon>Bacteria</taxon>
        <taxon>Bacillati</taxon>
        <taxon>Bacillota</taxon>
        <taxon>Bacilli</taxon>
        <taxon>Lactobacillales</taxon>
        <taxon>Lactobacillaceae</taxon>
        <taxon>Lacticaseibacillus</taxon>
    </lineage>
</organism>
<dbReference type="PATRIC" id="fig|1291052.5.peg.2408"/>
<keyword evidence="2" id="KW-1185">Reference proteome</keyword>
<dbReference type="Pfam" id="PF08890">
    <property type="entry name" value="Phage_TAC_5"/>
    <property type="match status" value="1"/>
</dbReference>
<accession>A0A0R1ZI16</accession>
<evidence type="ECO:0008006" key="3">
    <source>
        <dbReference type="Google" id="ProtNLM"/>
    </source>
</evidence>
<dbReference type="InterPro" id="IPR038559">
    <property type="entry name" value="XkdN-like_sf"/>
</dbReference>
<name>A0A0R1ZI16_9LACO</name>
<comment type="caution">
    <text evidence="1">The sequence shown here is derived from an EMBL/GenBank/DDBJ whole genome shotgun (WGS) entry which is preliminary data.</text>
</comment>
<evidence type="ECO:0000313" key="2">
    <source>
        <dbReference type="Proteomes" id="UP000051679"/>
    </source>
</evidence>
<dbReference type="EMBL" id="AYYO01000050">
    <property type="protein sequence ID" value="KRM54624.1"/>
    <property type="molecule type" value="Genomic_DNA"/>
</dbReference>
<dbReference type="STRING" id="1291052.FC18_GL002334"/>
<dbReference type="OrthoDB" id="1807498at2"/>
<dbReference type="RefSeq" id="WP_054678637.1">
    <property type="nucleotide sequence ID" value="NZ_AYYO01000050.1"/>
</dbReference>
<dbReference type="Proteomes" id="UP000051679">
    <property type="component" value="Unassembled WGS sequence"/>
</dbReference>
<protein>
    <recommendedName>
        <fullName evidence="3">XkdN-like protein</fullName>
    </recommendedName>
</protein>
<sequence>MTTSIEAFLAPNVTPIENAEVNFDRFKAPFIVKPLSQAEAETIRKANMKREKNKLGGTTAQLNQNGYVDGLILAAVVQPDLNNADLQKSYGTPGKPLDTLRAMLLAGEYAELGNQVQKVSGFDEEEDVDEVAEDVKN</sequence>
<gene>
    <name evidence="1" type="ORF">FC18_GL002334</name>
</gene>
<dbReference type="AlphaFoldDB" id="A0A0R1ZI16"/>
<evidence type="ECO:0000313" key="1">
    <source>
        <dbReference type="EMBL" id="KRM54624.1"/>
    </source>
</evidence>